<sequence length="643" mass="72750">MNMVRCMLCDKQVPKAFWPEAARWTVHVLNKSLTLVVKDKSPEMWSGVKPKVDYFRVFGCLAHVHVPDQKKTKLDDKSLQCVLLGVSHESKAYRLFDPATRRTIMSRDVSFEEDKGEDAFSESEEEVMESIEAVVTDQEEEATTPTSIESSNEVAPVQAKTRIRRAPLYLQDYVTGEGLSEDADVNNLAMFISHEGLGSFEEAKRDVKWRRVMDLEIEAIEKNETWQLTTLPKGAKKIGVKWVFKTKLNEKGEVDKCKARLVAKGYAQRQGIDYNEVFAPVAKWDTIRMVLALAAQKGSSVYQLDIKSAFLHEEGGKRFLIVSLYVDDLIFIGNDACMFESFKSSMKDEFDMTDLGKMKYFLGVEVLQILEGIYLSQEKYACELLEKFGLQNANSVKNPIVPGFKLSEEGECARIDATVYKQLIGSLMYITATRPDLMYVVCLLSRYMANPTDLHMQAAKRVLRYLKGTVELGVFYKRGEDVGELLAHTHSDYAGDTDDRKSTSSYVFLLSGGAVSWASKKQPVVTLSTTEAEFVATVFCACQCIWMRRVLEKIGHSQSKCTTIMCDNSSTTKLSKYPVMHGRSKHIDVRFHFLRDLTKEEVVKLVHCGTNDQVADILTKPLKLEVFLKLREKLGVCEVPNLN</sequence>
<evidence type="ECO:0000256" key="1">
    <source>
        <dbReference type="SAM" id="MobiDB-lite"/>
    </source>
</evidence>
<dbReference type="AlphaFoldDB" id="A0A438DP40"/>
<reference evidence="4 5" key="1">
    <citation type="journal article" date="2018" name="PLoS Genet.">
        <title>Population sequencing reveals clonal diversity and ancestral inbreeding in the grapevine cultivar Chardonnay.</title>
        <authorList>
            <person name="Roach M.J."/>
            <person name="Johnson D.L."/>
            <person name="Bohlmann J."/>
            <person name="van Vuuren H.J."/>
            <person name="Jones S.J."/>
            <person name="Pretorius I.S."/>
            <person name="Schmidt S.A."/>
            <person name="Borneman A.R."/>
        </authorList>
    </citation>
    <scope>NUCLEOTIDE SEQUENCE [LARGE SCALE GENOMIC DNA]</scope>
    <source>
        <strain evidence="5">cv. Chardonnay</strain>
        <tissue evidence="4">Leaf</tissue>
    </source>
</reference>
<accession>A0A438DP40</accession>
<dbReference type="SUPFAM" id="SSF56672">
    <property type="entry name" value="DNA/RNA polymerases"/>
    <property type="match status" value="1"/>
</dbReference>
<dbReference type="Pfam" id="PF25597">
    <property type="entry name" value="SH3_retrovirus"/>
    <property type="match status" value="1"/>
</dbReference>
<gene>
    <name evidence="4" type="primary">POLX_3780</name>
    <name evidence="4" type="ORF">CK203_088328</name>
</gene>
<comment type="caution">
    <text evidence="4">The sequence shown here is derived from an EMBL/GenBank/DDBJ whole genome shotgun (WGS) entry which is preliminary data.</text>
</comment>
<dbReference type="CDD" id="cd09272">
    <property type="entry name" value="RNase_HI_RT_Ty1"/>
    <property type="match status" value="1"/>
</dbReference>
<organism evidence="4 5">
    <name type="scientific">Vitis vinifera</name>
    <name type="common">Grape</name>
    <dbReference type="NCBI Taxonomy" id="29760"/>
    <lineage>
        <taxon>Eukaryota</taxon>
        <taxon>Viridiplantae</taxon>
        <taxon>Streptophyta</taxon>
        <taxon>Embryophyta</taxon>
        <taxon>Tracheophyta</taxon>
        <taxon>Spermatophyta</taxon>
        <taxon>Magnoliopsida</taxon>
        <taxon>eudicotyledons</taxon>
        <taxon>Gunneridae</taxon>
        <taxon>Pentapetalae</taxon>
        <taxon>rosids</taxon>
        <taxon>Vitales</taxon>
        <taxon>Vitaceae</taxon>
        <taxon>Viteae</taxon>
        <taxon>Vitis</taxon>
    </lineage>
</organism>
<feature type="compositionally biased region" description="Polar residues" evidence="1">
    <location>
        <begin position="143"/>
        <end position="153"/>
    </location>
</feature>
<evidence type="ECO:0000259" key="3">
    <source>
        <dbReference type="Pfam" id="PF25597"/>
    </source>
</evidence>
<dbReference type="Proteomes" id="UP000288805">
    <property type="component" value="Unassembled WGS sequence"/>
</dbReference>
<dbReference type="InterPro" id="IPR043502">
    <property type="entry name" value="DNA/RNA_pol_sf"/>
</dbReference>
<dbReference type="PANTHER" id="PTHR11439">
    <property type="entry name" value="GAG-POL-RELATED RETROTRANSPOSON"/>
    <property type="match status" value="1"/>
</dbReference>
<evidence type="ECO:0000313" key="4">
    <source>
        <dbReference type="EMBL" id="RVW37216.1"/>
    </source>
</evidence>
<dbReference type="Pfam" id="PF07727">
    <property type="entry name" value="RVT_2"/>
    <property type="match status" value="2"/>
</dbReference>
<feature type="domain" description="Reverse transcriptase Ty1/copia-type" evidence="2">
    <location>
        <begin position="316"/>
        <end position="401"/>
    </location>
</feature>
<evidence type="ECO:0000313" key="5">
    <source>
        <dbReference type="Proteomes" id="UP000288805"/>
    </source>
</evidence>
<protein>
    <submittedName>
        <fullName evidence="4">Retrovirus-related Pol polyprotein from transposon TNT 1-94</fullName>
    </submittedName>
</protein>
<dbReference type="InterPro" id="IPR057670">
    <property type="entry name" value="SH3_retrovirus"/>
</dbReference>
<dbReference type="PANTHER" id="PTHR11439:SF517">
    <property type="entry name" value="CYSTEINE-RICH RLK (RECEPTOR-LIKE PROTEIN KINASE) 8"/>
    <property type="match status" value="1"/>
</dbReference>
<feature type="domain" description="Retroviral polymerase SH3-like" evidence="3">
    <location>
        <begin position="60"/>
        <end position="119"/>
    </location>
</feature>
<proteinExistence type="predicted"/>
<name>A0A438DP40_VITVI</name>
<feature type="region of interest" description="Disordered" evidence="1">
    <location>
        <begin position="135"/>
        <end position="155"/>
    </location>
</feature>
<dbReference type="EMBL" id="QGNW01001544">
    <property type="protein sequence ID" value="RVW37216.1"/>
    <property type="molecule type" value="Genomic_DNA"/>
</dbReference>
<dbReference type="InterPro" id="IPR013103">
    <property type="entry name" value="RVT_2"/>
</dbReference>
<evidence type="ECO:0000259" key="2">
    <source>
        <dbReference type="Pfam" id="PF07727"/>
    </source>
</evidence>
<feature type="domain" description="Reverse transcriptase Ty1/copia-type" evidence="2">
    <location>
        <begin position="223"/>
        <end position="314"/>
    </location>
</feature>